<evidence type="ECO:0000256" key="6">
    <source>
        <dbReference type="ARBA" id="ARBA00023004"/>
    </source>
</evidence>
<accession>A0AAD5KQJ3</accession>
<dbReference type="Proteomes" id="UP000820818">
    <property type="component" value="Linkage Group LG6"/>
</dbReference>
<comment type="similarity">
    <text evidence="2">Belongs to the biopterin-dependent aromatic amino acid hydroxylase family.</text>
</comment>
<dbReference type="PANTHER" id="PTHR11473:SF24">
    <property type="entry name" value="PHENYLALANINE-4-HYDROXYLASE"/>
    <property type="match status" value="1"/>
</dbReference>
<evidence type="ECO:0000256" key="2">
    <source>
        <dbReference type="ARBA" id="ARBA00009712"/>
    </source>
</evidence>
<dbReference type="PANTHER" id="PTHR11473">
    <property type="entry name" value="AROMATIC AMINO ACID HYDROXYLASE"/>
    <property type="match status" value="1"/>
</dbReference>
<reference evidence="11 12" key="1">
    <citation type="submission" date="2022-05" db="EMBL/GenBank/DDBJ databases">
        <title>A multi-omics perspective on studying reproductive biology in Daphnia sinensis.</title>
        <authorList>
            <person name="Jia J."/>
        </authorList>
    </citation>
    <scope>NUCLEOTIDE SEQUENCE [LARGE SCALE GENOMIC DNA]</scope>
    <source>
        <strain evidence="11 12">WSL</strain>
    </source>
</reference>
<feature type="region of interest" description="Disordered" evidence="9">
    <location>
        <begin position="1"/>
        <end position="28"/>
    </location>
</feature>
<keyword evidence="6 8" id="KW-0408">Iron</keyword>
<keyword evidence="7" id="KW-0503">Monooxygenase</keyword>
<dbReference type="InterPro" id="IPR036951">
    <property type="entry name" value="ArAA_hydroxylase_sf"/>
</dbReference>
<evidence type="ECO:0000313" key="12">
    <source>
        <dbReference type="Proteomes" id="UP000820818"/>
    </source>
</evidence>
<dbReference type="PRINTS" id="PR00372">
    <property type="entry name" value="FYWHYDRXLASE"/>
</dbReference>
<dbReference type="InterPro" id="IPR019774">
    <property type="entry name" value="Aromatic-AA_hydroxylase_C"/>
</dbReference>
<feature type="binding site" evidence="8">
    <location>
        <position position="193"/>
    </location>
    <ligand>
        <name>Fe cation</name>
        <dbReference type="ChEBI" id="CHEBI:24875"/>
    </ligand>
</feature>
<evidence type="ECO:0000256" key="5">
    <source>
        <dbReference type="ARBA" id="ARBA00023002"/>
    </source>
</evidence>
<evidence type="ECO:0000256" key="8">
    <source>
        <dbReference type="PIRSR" id="PIRSR601273-2"/>
    </source>
</evidence>
<comment type="cofactor">
    <cofactor evidence="1 8">
        <name>Fe(2+)</name>
        <dbReference type="ChEBI" id="CHEBI:29033"/>
    </cofactor>
</comment>
<dbReference type="GO" id="GO:0005506">
    <property type="term" value="F:iron ion binding"/>
    <property type="evidence" value="ECO:0007669"/>
    <property type="project" value="InterPro"/>
</dbReference>
<dbReference type="EMBL" id="WJBH02000006">
    <property type="protein sequence ID" value="KAI9557409.1"/>
    <property type="molecule type" value="Genomic_DNA"/>
</dbReference>
<proteinExistence type="inferred from homology"/>
<feature type="binding site" evidence="8">
    <location>
        <position position="198"/>
    </location>
    <ligand>
        <name>Fe cation</name>
        <dbReference type="ChEBI" id="CHEBI:24875"/>
    </ligand>
</feature>
<feature type="domain" description="Biopterin-dependent aromatic amino acid hydroxylase family profile" evidence="10">
    <location>
        <begin position="14"/>
        <end position="334"/>
    </location>
</feature>
<dbReference type="Pfam" id="PF00351">
    <property type="entry name" value="Biopterin_H"/>
    <property type="match status" value="1"/>
</dbReference>
<dbReference type="GO" id="GO:0004505">
    <property type="term" value="F:phenylalanine 4-monooxygenase activity"/>
    <property type="evidence" value="ECO:0007669"/>
    <property type="project" value="UniProtKB-EC"/>
</dbReference>
<dbReference type="AlphaFoldDB" id="A0AAD5KQJ3"/>
<evidence type="ECO:0000256" key="3">
    <source>
        <dbReference type="ARBA" id="ARBA00011995"/>
    </source>
</evidence>
<dbReference type="EC" id="1.14.16.1" evidence="3"/>
<evidence type="ECO:0000256" key="1">
    <source>
        <dbReference type="ARBA" id="ARBA00001954"/>
    </source>
</evidence>
<feature type="binding site" evidence="8">
    <location>
        <position position="238"/>
    </location>
    <ligand>
        <name>Fe cation</name>
        <dbReference type="ChEBI" id="CHEBI:24875"/>
    </ligand>
</feature>
<dbReference type="SUPFAM" id="SSF56534">
    <property type="entry name" value="Aromatic aminoacid monoxygenases, catalytic and oligomerization domains"/>
    <property type="match status" value="1"/>
</dbReference>
<name>A0AAD5KQJ3_9CRUS</name>
<evidence type="ECO:0000256" key="7">
    <source>
        <dbReference type="ARBA" id="ARBA00023033"/>
    </source>
</evidence>
<gene>
    <name evidence="11" type="ORF">GHT06_017237</name>
</gene>
<evidence type="ECO:0000313" key="11">
    <source>
        <dbReference type="EMBL" id="KAI9557409.1"/>
    </source>
</evidence>
<dbReference type="PROSITE" id="PS51410">
    <property type="entry name" value="BH4_AAA_HYDROXYL_2"/>
    <property type="match status" value="1"/>
</dbReference>
<evidence type="ECO:0000259" key="10">
    <source>
        <dbReference type="PROSITE" id="PS51410"/>
    </source>
</evidence>
<keyword evidence="12" id="KW-1185">Reference proteome</keyword>
<comment type="caution">
    <text evidence="11">The sequence shown here is derived from an EMBL/GenBank/DDBJ whole genome shotgun (WGS) entry which is preliminary data.</text>
</comment>
<dbReference type="InterPro" id="IPR001273">
    <property type="entry name" value="ArAA_hydroxylase"/>
</dbReference>
<dbReference type="Gene3D" id="1.10.800.10">
    <property type="entry name" value="Aromatic amino acid hydroxylase"/>
    <property type="match status" value="1"/>
</dbReference>
<keyword evidence="5" id="KW-0560">Oxidoreductase</keyword>
<protein>
    <recommendedName>
        <fullName evidence="3">phenylalanine 4-monooxygenase</fullName>
        <ecNumber evidence="3">1.14.16.1</ecNumber>
    </recommendedName>
</protein>
<dbReference type="InterPro" id="IPR036329">
    <property type="entry name" value="Aro-AA_hydroxylase_C_sf"/>
</dbReference>
<sequence length="334" mass="38293">MKSDENGTDVNVEKARKHGGSEEERKTWFPRRIQDLDHTPSNTLSFGTDLDPDHPGFNDPIYRKRRKEIIEIAVNYRHGQPIPKVEYNTEEVATWSTIFRHMTQLHPTHACLEFNNMFSLMVEHCGYKENVIPQLQDVSDFLYSRTGFTLRPVAGFLSFRDFLAGLAFRVLHATQYIRHSSKPMYTPEPDACHELLGHAPLLADASFADFAQQIGLASLGVSDECIKRLGVCFWYTFEFGLCRQDGKLRAYGGALLSSFGELEHCFSDQSVMKPFDPPKTALEEHPITKYQHVYFVSESIEEAKQKLLDYTKTIPRSFVVSYDPSDRRIEIINS</sequence>
<organism evidence="11 12">
    <name type="scientific">Daphnia sinensis</name>
    <dbReference type="NCBI Taxonomy" id="1820382"/>
    <lineage>
        <taxon>Eukaryota</taxon>
        <taxon>Metazoa</taxon>
        <taxon>Ecdysozoa</taxon>
        <taxon>Arthropoda</taxon>
        <taxon>Crustacea</taxon>
        <taxon>Branchiopoda</taxon>
        <taxon>Diplostraca</taxon>
        <taxon>Cladocera</taxon>
        <taxon>Anomopoda</taxon>
        <taxon>Daphniidae</taxon>
        <taxon>Daphnia</taxon>
        <taxon>Daphnia similis group</taxon>
    </lineage>
</organism>
<evidence type="ECO:0000256" key="4">
    <source>
        <dbReference type="ARBA" id="ARBA00022723"/>
    </source>
</evidence>
<evidence type="ECO:0000256" key="9">
    <source>
        <dbReference type="SAM" id="MobiDB-lite"/>
    </source>
</evidence>
<keyword evidence="4 8" id="KW-0479">Metal-binding</keyword>